<organism evidence="1 2">
    <name type="scientific">Rhizophagus irregularis (strain DAOM 181602 / DAOM 197198 / MUCL 43194)</name>
    <name type="common">Arbuscular mycorrhizal fungus</name>
    <name type="synonym">Glomus intraradices</name>
    <dbReference type="NCBI Taxonomy" id="747089"/>
    <lineage>
        <taxon>Eukaryota</taxon>
        <taxon>Fungi</taxon>
        <taxon>Fungi incertae sedis</taxon>
        <taxon>Mucoromycota</taxon>
        <taxon>Glomeromycotina</taxon>
        <taxon>Glomeromycetes</taxon>
        <taxon>Glomerales</taxon>
        <taxon>Glomeraceae</taxon>
        <taxon>Rhizophagus</taxon>
    </lineage>
</organism>
<sequence>MIEYSDLSLLKELMAHKSIPESLLFKGNDFGILKLYEKFKRSNYLLLAPTGIAGTNIGDTLIIYEIPITSTLFYFISDMFSVIQQQINAFGGLNVIVVGDLAHQYNFNGFFYFVKWYNAKIDKIKICNIIMPYKKLNLAIFFMNTWTLLYKKENNFNYHKLLNTILNIKNIVGYNQTANQIHYFPISSAIDFIDNQQYNPDDAQKLFKRKLTF</sequence>
<name>A0A2P4PZL8_RHIID</name>
<reference evidence="1 2" key="1">
    <citation type="journal article" date="2013" name="Proc. Natl. Acad. Sci. U.S.A.">
        <title>Genome of an arbuscular mycorrhizal fungus provides insight into the oldest plant symbiosis.</title>
        <authorList>
            <person name="Tisserant E."/>
            <person name="Malbreil M."/>
            <person name="Kuo A."/>
            <person name="Kohler A."/>
            <person name="Symeonidi A."/>
            <person name="Balestrini R."/>
            <person name="Charron P."/>
            <person name="Duensing N."/>
            <person name="Frei Dit Frey N."/>
            <person name="Gianinazzi-Pearson V."/>
            <person name="Gilbert L.B."/>
            <person name="Handa Y."/>
            <person name="Herr J.R."/>
            <person name="Hijri M."/>
            <person name="Koul R."/>
            <person name="Kawaguchi M."/>
            <person name="Krajinski F."/>
            <person name="Lammers P.J."/>
            <person name="Masclaux F.G."/>
            <person name="Murat C."/>
            <person name="Morin E."/>
            <person name="Ndikumana S."/>
            <person name="Pagni M."/>
            <person name="Petitpierre D."/>
            <person name="Requena N."/>
            <person name="Rosikiewicz P."/>
            <person name="Riley R."/>
            <person name="Saito K."/>
            <person name="San Clemente H."/>
            <person name="Shapiro H."/>
            <person name="van Tuinen D."/>
            <person name="Becard G."/>
            <person name="Bonfante P."/>
            <person name="Paszkowski U."/>
            <person name="Shachar-Hill Y.Y."/>
            <person name="Tuskan G.A."/>
            <person name="Young P.W."/>
            <person name="Sanders I.R."/>
            <person name="Henrissat B."/>
            <person name="Rensing S.A."/>
            <person name="Grigoriev I.V."/>
            <person name="Corradi N."/>
            <person name="Roux C."/>
            <person name="Martin F."/>
        </authorList>
    </citation>
    <scope>NUCLEOTIDE SEQUENCE [LARGE SCALE GENOMIC DNA]</scope>
    <source>
        <strain evidence="1 2">DAOM 197198</strain>
    </source>
</reference>
<keyword evidence="2" id="KW-1185">Reference proteome</keyword>
<gene>
    <name evidence="1" type="ORF">GLOIN_2v1775407</name>
</gene>
<reference evidence="1 2" key="2">
    <citation type="journal article" date="2018" name="New Phytol.">
        <title>High intraspecific genome diversity in the model arbuscular mycorrhizal symbiont Rhizophagus irregularis.</title>
        <authorList>
            <person name="Chen E.C.H."/>
            <person name="Morin E."/>
            <person name="Beaudet D."/>
            <person name="Noel J."/>
            <person name="Yildirir G."/>
            <person name="Ndikumana S."/>
            <person name="Charron P."/>
            <person name="St-Onge C."/>
            <person name="Giorgi J."/>
            <person name="Kruger M."/>
            <person name="Marton T."/>
            <person name="Ropars J."/>
            <person name="Grigoriev I.V."/>
            <person name="Hainaut M."/>
            <person name="Henrissat B."/>
            <person name="Roux C."/>
            <person name="Martin F."/>
            <person name="Corradi N."/>
        </authorList>
    </citation>
    <scope>NUCLEOTIDE SEQUENCE [LARGE SCALE GENOMIC DNA]</scope>
    <source>
        <strain evidence="1 2">DAOM 197198</strain>
    </source>
</reference>
<proteinExistence type="predicted"/>
<comment type="caution">
    <text evidence="1">The sequence shown here is derived from an EMBL/GenBank/DDBJ whole genome shotgun (WGS) entry which is preliminary data.</text>
</comment>
<evidence type="ECO:0000313" key="2">
    <source>
        <dbReference type="Proteomes" id="UP000018888"/>
    </source>
</evidence>
<dbReference type="AlphaFoldDB" id="A0A2P4PZL8"/>
<dbReference type="VEuPathDB" id="FungiDB:RhiirFUN_009778"/>
<protein>
    <submittedName>
        <fullName evidence="1">Uncharacterized protein</fullName>
    </submittedName>
</protein>
<accession>A0A2P4PZL8</accession>
<evidence type="ECO:0000313" key="1">
    <source>
        <dbReference type="EMBL" id="POG70829.1"/>
    </source>
</evidence>
<dbReference type="EMBL" id="AUPC02000115">
    <property type="protein sequence ID" value="POG70829.1"/>
    <property type="molecule type" value="Genomic_DNA"/>
</dbReference>
<dbReference type="Proteomes" id="UP000018888">
    <property type="component" value="Unassembled WGS sequence"/>
</dbReference>